<name>A0A5C6DLD0_9BACT</name>
<reference evidence="1 2" key="1">
    <citation type="submission" date="2019-02" db="EMBL/GenBank/DDBJ databases">
        <title>Deep-cultivation of Planctomycetes and their phenomic and genomic characterization uncovers novel biology.</title>
        <authorList>
            <person name="Wiegand S."/>
            <person name="Jogler M."/>
            <person name="Boedeker C."/>
            <person name="Pinto D."/>
            <person name="Vollmers J."/>
            <person name="Rivas-Marin E."/>
            <person name="Kohn T."/>
            <person name="Peeters S.H."/>
            <person name="Heuer A."/>
            <person name="Rast P."/>
            <person name="Oberbeckmann S."/>
            <person name="Bunk B."/>
            <person name="Jeske O."/>
            <person name="Meyerdierks A."/>
            <person name="Storesund J.E."/>
            <person name="Kallscheuer N."/>
            <person name="Luecker S."/>
            <person name="Lage O.M."/>
            <person name="Pohl T."/>
            <person name="Merkel B.J."/>
            <person name="Hornburger P."/>
            <person name="Mueller R.-W."/>
            <person name="Bruemmer F."/>
            <person name="Labrenz M."/>
            <person name="Spormann A.M."/>
            <person name="Op Den Camp H."/>
            <person name="Overmann J."/>
            <person name="Amann R."/>
            <person name="Jetten M.S.M."/>
            <person name="Mascher T."/>
            <person name="Medema M.H."/>
            <person name="Devos D.P."/>
            <person name="Kaster A.-K."/>
            <person name="Ovreas L."/>
            <person name="Rohde M."/>
            <person name="Galperin M.Y."/>
            <person name="Jogler C."/>
        </authorList>
    </citation>
    <scope>NUCLEOTIDE SEQUENCE [LARGE SCALE GENOMIC DNA]</scope>
    <source>
        <strain evidence="1 2">Q31b</strain>
    </source>
</reference>
<organism evidence="1 2">
    <name type="scientific">Novipirellula aureliae</name>
    <dbReference type="NCBI Taxonomy" id="2527966"/>
    <lineage>
        <taxon>Bacteria</taxon>
        <taxon>Pseudomonadati</taxon>
        <taxon>Planctomycetota</taxon>
        <taxon>Planctomycetia</taxon>
        <taxon>Pirellulales</taxon>
        <taxon>Pirellulaceae</taxon>
        <taxon>Novipirellula</taxon>
    </lineage>
</organism>
<sequence length="35" mass="3948">MESWGPGLSRFHAIYHNRLEAGLQHTIKLVGVTVE</sequence>
<gene>
    <name evidence="1" type="ORF">Q31b_44080</name>
</gene>
<dbReference type="AlphaFoldDB" id="A0A5C6DLD0"/>
<keyword evidence="2" id="KW-1185">Reference proteome</keyword>
<proteinExistence type="predicted"/>
<protein>
    <submittedName>
        <fullName evidence="1">Uncharacterized protein</fullName>
    </submittedName>
</protein>
<dbReference type="EMBL" id="SJPY01000007">
    <property type="protein sequence ID" value="TWU37620.1"/>
    <property type="molecule type" value="Genomic_DNA"/>
</dbReference>
<comment type="caution">
    <text evidence="1">The sequence shown here is derived from an EMBL/GenBank/DDBJ whole genome shotgun (WGS) entry which is preliminary data.</text>
</comment>
<dbReference type="Proteomes" id="UP000315471">
    <property type="component" value="Unassembled WGS sequence"/>
</dbReference>
<accession>A0A5C6DLD0</accession>
<evidence type="ECO:0000313" key="1">
    <source>
        <dbReference type="EMBL" id="TWU37620.1"/>
    </source>
</evidence>
<evidence type="ECO:0000313" key="2">
    <source>
        <dbReference type="Proteomes" id="UP000315471"/>
    </source>
</evidence>